<reference evidence="2 3" key="1">
    <citation type="journal article" date="2019" name="PLoS ONE">
        <title>Comparative genome analysis indicates high evolutionary potential of pathogenicity genes in Colletotrichum tanaceti.</title>
        <authorList>
            <person name="Lelwala R.V."/>
            <person name="Korhonen P.K."/>
            <person name="Young N.D."/>
            <person name="Scott J.B."/>
            <person name="Ades P.A."/>
            <person name="Gasser R.B."/>
            <person name="Taylor P.W.J."/>
        </authorList>
    </citation>
    <scope>NUCLEOTIDE SEQUENCE [LARGE SCALE GENOMIC DNA]</scope>
    <source>
        <strain evidence="2">BRIP57314</strain>
    </source>
</reference>
<keyword evidence="3" id="KW-1185">Reference proteome</keyword>
<organism evidence="2 3">
    <name type="scientific">Colletotrichum tanaceti</name>
    <dbReference type="NCBI Taxonomy" id="1306861"/>
    <lineage>
        <taxon>Eukaryota</taxon>
        <taxon>Fungi</taxon>
        <taxon>Dikarya</taxon>
        <taxon>Ascomycota</taxon>
        <taxon>Pezizomycotina</taxon>
        <taxon>Sordariomycetes</taxon>
        <taxon>Hypocreomycetidae</taxon>
        <taxon>Glomerellales</taxon>
        <taxon>Glomerellaceae</taxon>
        <taxon>Colletotrichum</taxon>
        <taxon>Colletotrichum destructivum species complex</taxon>
    </lineage>
</organism>
<dbReference type="Proteomes" id="UP000310108">
    <property type="component" value="Unassembled WGS sequence"/>
</dbReference>
<sequence>MKDDQNRRRERPDRRIPMEFNIFDSGIAEVVDKPLFCLSNDEEPSENHVGINLHAGPFDLHPKIAKLTHRTVVRPGWETIKTMEVVLFETQSLGEPEKVVLEQQRSTGGIWDLFGRLPWWRASAVRWVFTMQISLRDRLLDVDFEWRHSRGIKIRRLRGADGWMLWRKRTPDEARKMVDDGDELVALVSRGARSDLGTRFEFANSAARGDWGDGFSVVALMSGIGVILAEKKSLGDCVDALEMTARRRSMLMRAALAEKQARDARDWLDTMELMEERKAAELSRPRSSQFDRVRTWREQQASSKSGSSGITPRLDPAHPGMAKVRGETRLPSNSRRPAMTPRPLSTTTRNTALTSGRRTASNRSRRYEQESDRVVRSQGAPQID</sequence>
<dbReference type="EMBL" id="PJEX01000709">
    <property type="protein sequence ID" value="TKW48808.1"/>
    <property type="molecule type" value="Genomic_DNA"/>
</dbReference>
<feature type="compositionally biased region" description="Basic and acidic residues" evidence="1">
    <location>
        <begin position="277"/>
        <end position="297"/>
    </location>
</feature>
<name>A0A4U6X0B8_9PEZI</name>
<proteinExistence type="predicted"/>
<dbReference type="OrthoDB" id="4849945at2759"/>
<protein>
    <submittedName>
        <fullName evidence="2">Uncharacterized protein</fullName>
    </submittedName>
</protein>
<accession>A0A4U6X0B8</accession>
<evidence type="ECO:0000313" key="2">
    <source>
        <dbReference type="EMBL" id="TKW48808.1"/>
    </source>
</evidence>
<comment type="caution">
    <text evidence="2">The sequence shown here is derived from an EMBL/GenBank/DDBJ whole genome shotgun (WGS) entry which is preliminary data.</text>
</comment>
<dbReference type="AlphaFoldDB" id="A0A4U6X0B8"/>
<feature type="compositionally biased region" description="Basic and acidic residues" evidence="1">
    <location>
        <begin position="365"/>
        <end position="375"/>
    </location>
</feature>
<feature type="compositionally biased region" description="Polar residues" evidence="1">
    <location>
        <begin position="343"/>
        <end position="362"/>
    </location>
</feature>
<evidence type="ECO:0000256" key="1">
    <source>
        <dbReference type="SAM" id="MobiDB-lite"/>
    </source>
</evidence>
<feature type="region of interest" description="Disordered" evidence="1">
    <location>
        <begin position="277"/>
        <end position="384"/>
    </location>
</feature>
<feature type="compositionally biased region" description="Polar residues" evidence="1">
    <location>
        <begin position="298"/>
        <end position="310"/>
    </location>
</feature>
<evidence type="ECO:0000313" key="3">
    <source>
        <dbReference type="Proteomes" id="UP000310108"/>
    </source>
</evidence>
<gene>
    <name evidence="2" type="ORF">CTA1_7320</name>
</gene>